<sequence length="284" mass="31415">MPTKKSRRHTTKPGDVPKQSPADSHPNLRPIIQENLTKFMGRRFPEFCTMRAICLVSAKASSTATGDARVASYQAAIDSVAKRYYADLPFMVEVLNKWLEMNQDFVRDPIGYTASHSSPTPPSTTTEDHTIIPAIQETPYQALALTHDGALIQLPPAAVDTVSSPLPSGDEHTVDPSPPPTTSVIGPNDSHLPSNNRLDLHFPFFWTGTIPFFSSLWNLGVGTLSFVGPTRNWFVTPKSATQRTSSPSDARWPSLNFLAGSYKEWWDTLKGPFALRSGRYPKFK</sequence>
<reference evidence="2" key="1">
    <citation type="journal article" date="2020" name="Nat. Commun.">
        <title>Large-scale genome sequencing of mycorrhizal fungi provides insights into the early evolution of symbiotic traits.</title>
        <authorList>
            <person name="Miyauchi S."/>
            <person name="Kiss E."/>
            <person name="Kuo A."/>
            <person name="Drula E."/>
            <person name="Kohler A."/>
            <person name="Sanchez-Garcia M."/>
            <person name="Morin E."/>
            <person name="Andreopoulos B."/>
            <person name="Barry K.W."/>
            <person name="Bonito G."/>
            <person name="Buee M."/>
            <person name="Carver A."/>
            <person name="Chen C."/>
            <person name="Cichocki N."/>
            <person name="Clum A."/>
            <person name="Culley D."/>
            <person name="Crous P.W."/>
            <person name="Fauchery L."/>
            <person name="Girlanda M."/>
            <person name="Hayes R.D."/>
            <person name="Keri Z."/>
            <person name="LaButti K."/>
            <person name="Lipzen A."/>
            <person name="Lombard V."/>
            <person name="Magnuson J."/>
            <person name="Maillard F."/>
            <person name="Murat C."/>
            <person name="Nolan M."/>
            <person name="Ohm R.A."/>
            <person name="Pangilinan J."/>
            <person name="Pereira M.F."/>
            <person name="Perotto S."/>
            <person name="Peter M."/>
            <person name="Pfister S."/>
            <person name="Riley R."/>
            <person name="Sitrit Y."/>
            <person name="Stielow J.B."/>
            <person name="Szollosi G."/>
            <person name="Zifcakova L."/>
            <person name="Stursova M."/>
            <person name="Spatafora J.W."/>
            <person name="Tedersoo L."/>
            <person name="Vaario L.M."/>
            <person name="Yamada A."/>
            <person name="Yan M."/>
            <person name="Wang P."/>
            <person name="Xu J."/>
            <person name="Bruns T."/>
            <person name="Baldrian P."/>
            <person name="Vilgalys R."/>
            <person name="Dunand C."/>
            <person name="Henrissat B."/>
            <person name="Grigoriev I.V."/>
            <person name="Hibbett D."/>
            <person name="Nagy L.G."/>
            <person name="Martin F.M."/>
        </authorList>
    </citation>
    <scope>NUCLEOTIDE SEQUENCE</scope>
    <source>
        <strain evidence="2">UH-Tt-Lm1</strain>
    </source>
</reference>
<dbReference type="OrthoDB" id="10661513at2759"/>
<dbReference type="AlphaFoldDB" id="A0A9P6HQ73"/>
<dbReference type="EMBL" id="WIUZ02000001">
    <property type="protein sequence ID" value="KAF9792634.1"/>
    <property type="molecule type" value="Genomic_DNA"/>
</dbReference>
<reference evidence="2" key="2">
    <citation type="submission" date="2020-11" db="EMBL/GenBank/DDBJ databases">
        <authorList>
            <consortium name="DOE Joint Genome Institute"/>
            <person name="Kuo A."/>
            <person name="Miyauchi S."/>
            <person name="Kiss E."/>
            <person name="Drula E."/>
            <person name="Kohler A."/>
            <person name="Sanchez-Garcia M."/>
            <person name="Andreopoulos B."/>
            <person name="Barry K.W."/>
            <person name="Bonito G."/>
            <person name="Buee M."/>
            <person name="Carver A."/>
            <person name="Chen C."/>
            <person name="Cichocki N."/>
            <person name="Clum A."/>
            <person name="Culley D."/>
            <person name="Crous P.W."/>
            <person name="Fauchery L."/>
            <person name="Girlanda M."/>
            <person name="Hayes R."/>
            <person name="Keri Z."/>
            <person name="Labutti K."/>
            <person name="Lipzen A."/>
            <person name="Lombard V."/>
            <person name="Magnuson J."/>
            <person name="Maillard F."/>
            <person name="Morin E."/>
            <person name="Murat C."/>
            <person name="Nolan M."/>
            <person name="Ohm R."/>
            <person name="Pangilinan J."/>
            <person name="Pereira M."/>
            <person name="Perotto S."/>
            <person name="Peter M."/>
            <person name="Riley R."/>
            <person name="Sitrit Y."/>
            <person name="Stielow B."/>
            <person name="Szollosi G."/>
            <person name="Zifcakova L."/>
            <person name="Stursova M."/>
            <person name="Spatafora J.W."/>
            <person name="Tedersoo L."/>
            <person name="Vaario L.-M."/>
            <person name="Yamada A."/>
            <person name="Yan M."/>
            <person name="Wang P."/>
            <person name="Xu J."/>
            <person name="Bruns T."/>
            <person name="Baldrian P."/>
            <person name="Vilgalys R."/>
            <person name="Henrissat B."/>
            <person name="Grigoriev I.V."/>
            <person name="Hibbett D."/>
            <person name="Nagy L.G."/>
            <person name="Martin F.M."/>
        </authorList>
    </citation>
    <scope>NUCLEOTIDE SEQUENCE</scope>
    <source>
        <strain evidence="2">UH-Tt-Lm1</strain>
    </source>
</reference>
<feature type="region of interest" description="Disordered" evidence="1">
    <location>
        <begin position="161"/>
        <end position="190"/>
    </location>
</feature>
<feature type="region of interest" description="Disordered" evidence="1">
    <location>
        <begin position="1"/>
        <end position="28"/>
    </location>
</feature>
<proteinExistence type="predicted"/>
<name>A0A9P6HQ73_9AGAM</name>
<evidence type="ECO:0000313" key="3">
    <source>
        <dbReference type="Proteomes" id="UP000736335"/>
    </source>
</evidence>
<protein>
    <submittedName>
        <fullName evidence="2">Uncharacterized protein</fullName>
    </submittedName>
</protein>
<organism evidence="2 3">
    <name type="scientific">Thelephora terrestris</name>
    <dbReference type="NCBI Taxonomy" id="56493"/>
    <lineage>
        <taxon>Eukaryota</taxon>
        <taxon>Fungi</taxon>
        <taxon>Dikarya</taxon>
        <taxon>Basidiomycota</taxon>
        <taxon>Agaricomycotina</taxon>
        <taxon>Agaricomycetes</taxon>
        <taxon>Thelephorales</taxon>
        <taxon>Thelephoraceae</taxon>
        <taxon>Thelephora</taxon>
    </lineage>
</organism>
<evidence type="ECO:0000313" key="2">
    <source>
        <dbReference type="EMBL" id="KAF9792634.1"/>
    </source>
</evidence>
<evidence type="ECO:0000256" key="1">
    <source>
        <dbReference type="SAM" id="MobiDB-lite"/>
    </source>
</evidence>
<accession>A0A9P6HQ73</accession>
<keyword evidence="3" id="KW-1185">Reference proteome</keyword>
<comment type="caution">
    <text evidence="2">The sequence shown here is derived from an EMBL/GenBank/DDBJ whole genome shotgun (WGS) entry which is preliminary data.</text>
</comment>
<gene>
    <name evidence="2" type="ORF">BJ322DRAFT_61837</name>
</gene>
<feature type="compositionally biased region" description="Basic residues" evidence="1">
    <location>
        <begin position="1"/>
        <end position="11"/>
    </location>
</feature>
<dbReference type="Proteomes" id="UP000736335">
    <property type="component" value="Unassembled WGS sequence"/>
</dbReference>